<dbReference type="InterPro" id="IPR017451">
    <property type="entry name" value="F-box-assoc_interact_dom"/>
</dbReference>
<gene>
    <name evidence="3" type="ORF">SSX86_008880</name>
</gene>
<evidence type="ECO:0000313" key="3">
    <source>
        <dbReference type="EMBL" id="KAK9072446.1"/>
    </source>
</evidence>
<sequence length="390" mass="44761">MALEEDEEDHHQQQKPNGIEASQSSPESALTLLTEIVIEILSRLPVDSLLRCRSVCKSWCSLISDPYFVKSHLSLSTRNIPYGQHRLIFSTRRKMNLKACHLYDAMYDKSVNAFKLYNPLKRPLDPVWLVGSCNGLLCVVIEEDTVFIWNPSTRKSNRLPYYEHNVRPLSVNYGFGYEESTDDYKVVEICCVFKDRFRYKTFVRVYSLRNGSWKSIGSFPHGMPFDYFGKFSNGALHWAASKDFGLSYSWTIISLDLLKETYGEVLQPVYDVGDKDLTLGSLREWLCVLCNYREVRVDLWVMKVYGVRDSWTKLVSIPYLTDPEGDRFSVPLCVSNDGKFLLEFGSKLIVYDSKNGSFSEIRNFDECVQASTFVESLVSPMPPAGLGDRF</sequence>
<dbReference type="InterPro" id="IPR011043">
    <property type="entry name" value="Gal_Oxase/kelch_b-propeller"/>
</dbReference>
<dbReference type="PANTHER" id="PTHR31672">
    <property type="entry name" value="BNACNNG10540D PROTEIN"/>
    <property type="match status" value="1"/>
</dbReference>
<evidence type="ECO:0000313" key="4">
    <source>
        <dbReference type="Proteomes" id="UP001408789"/>
    </source>
</evidence>
<reference evidence="3 4" key="1">
    <citation type="submission" date="2024-04" db="EMBL/GenBank/DDBJ databases">
        <title>The reference genome of an endangered Asteraceae, Deinandra increscens subsp. villosa, native to the Central Coast of California.</title>
        <authorList>
            <person name="Guilliams M."/>
            <person name="Hasenstab-Lehman K."/>
            <person name="Meyer R."/>
            <person name="Mcevoy S."/>
        </authorList>
    </citation>
    <scope>NUCLEOTIDE SEQUENCE [LARGE SCALE GENOMIC DNA]</scope>
    <source>
        <tissue evidence="3">Leaf</tissue>
    </source>
</reference>
<proteinExistence type="predicted"/>
<protein>
    <recommendedName>
        <fullName evidence="2">F-box domain-containing protein</fullName>
    </recommendedName>
</protein>
<dbReference type="Pfam" id="PF07734">
    <property type="entry name" value="FBA_1"/>
    <property type="match status" value="1"/>
</dbReference>
<dbReference type="InterPro" id="IPR036047">
    <property type="entry name" value="F-box-like_dom_sf"/>
</dbReference>
<dbReference type="SUPFAM" id="SSF50965">
    <property type="entry name" value="Galactose oxidase, central domain"/>
    <property type="match status" value="1"/>
</dbReference>
<dbReference type="Proteomes" id="UP001408789">
    <property type="component" value="Unassembled WGS sequence"/>
</dbReference>
<dbReference type="InterPro" id="IPR006527">
    <property type="entry name" value="F-box-assoc_dom_typ1"/>
</dbReference>
<dbReference type="NCBIfam" id="TIGR01640">
    <property type="entry name" value="F_box_assoc_1"/>
    <property type="match status" value="1"/>
</dbReference>
<dbReference type="CDD" id="cd22157">
    <property type="entry name" value="F-box_AtFBW1-like"/>
    <property type="match status" value="1"/>
</dbReference>
<dbReference type="InterPro" id="IPR050796">
    <property type="entry name" value="SCF_F-box_component"/>
</dbReference>
<name>A0AAP0DC57_9ASTR</name>
<dbReference type="PANTHER" id="PTHR31672:SF13">
    <property type="entry name" value="F-BOX PROTEIN CPR30-LIKE"/>
    <property type="match status" value="1"/>
</dbReference>
<dbReference type="PROSITE" id="PS50181">
    <property type="entry name" value="FBOX"/>
    <property type="match status" value="1"/>
</dbReference>
<dbReference type="EMBL" id="JBCNJP010000010">
    <property type="protein sequence ID" value="KAK9072446.1"/>
    <property type="molecule type" value="Genomic_DNA"/>
</dbReference>
<organism evidence="3 4">
    <name type="scientific">Deinandra increscens subsp. villosa</name>
    <dbReference type="NCBI Taxonomy" id="3103831"/>
    <lineage>
        <taxon>Eukaryota</taxon>
        <taxon>Viridiplantae</taxon>
        <taxon>Streptophyta</taxon>
        <taxon>Embryophyta</taxon>
        <taxon>Tracheophyta</taxon>
        <taxon>Spermatophyta</taxon>
        <taxon>Magnoliopsida</taxon>
        <taxon>eudicotyledons</taxon>
        <taxon>Gunneridae</taxon>
        <taxon>Pentapetalae</taxon>
        <taxon>asterids</taxon>
        <taxon>campanulids</taxon>
        <taxon>Asterales</taxon>
        <taxon>Asteraceae</taxon>
        <taxon>Asteroideae</taxon>
        <taxon>Heliantheae alliance</taxon>
        <taxon>Madieae</taxon>
        <taxon>Madiinae</taxon>
        <taxon>Deinandra</taxon>
    </lineage>
</organism>
<feature type="domain" description="F-box" evidence="2">
    <location>
        <begin position="26"/>
        <end position="72"/>
    </location>
</feature>
<evidence type="ECO:0000256" key="1">
    <source>
        <dbReference type="SAM" id="MobiDB-lite"/>
    </source>
</evidence>
<dbReference type="SUPFAM" id="SSF81383">
    <property type="entry name" value="F-box domain"/>
    <property type="match status" value="1"/>
</dbReference>
<feature type="region of interest" description="Disordered" evidence="1">
    <location>
        <begin position="1"/>
        <end position="25"/>
    </location>
</feature>
<keyword evidence="4" id="KW-1185">Reference proteome</keyword>
<dbReference type="InterPro" id="IPR001810">
    <property type="entry name" value="F-box_dom"/>
</dbReference>
<dbReference type="SMART" id="SM00256">
    <property type="entry name" value="FBOX"/>
    <property type="match status" value="1"/>
</dbReference>
<dbReference type="Gene3D" id="1.20.1280.50">
    <property type="match status" value="1"/>
</dbReference>
<comment type="caution">
    <text evidence="3">The sequence shown here is derived from an EMBL/GenBank/DDBJ whole genome shotgun (WGS) entry which is preliminary data.</text>
</comment>
<dbReference type="AlphaFoldDB" id="A0AAP0DC57"/>
<accession>A0AAP0DC57</accession>
<dbReference type="Pfam" id="PF12937">
    <property type="entry name" value="F-box-like"/>
    <property type="match status" value="1"/>
</dbReference>
<evidence type="ECO:0000259" key="2">
    <source>
        <dbReference type="PROSITE" id="PS50181"/>
    </source>
</evidence>